<dbReference type="Proteomes" id="UP000799778">
    <property type="component" value="Unassembled WGS sequence"/>
</dbReference>
<accession>A0A6A5X891</accession>
<protein>
    <submittedName>
        <fullName evidence="1">Uncharacterized protein</fullName>
    </submittedName>
</protein>
<dbReference type="RefSeq" id="XP_033377502.1">
    <property type="nucleotide sequence ID" value="XM_033534687.1"/>
</dbReference>
<proteinExistence type="predicted"/>
<reference evidence="1" key="1">
    <citation type="journal article" date="2020" name="Stud. Mycol.">
        <title>101 Dothideomycetes genomes: a test case for predicting lifestyles and emergence of pathogens.</title>
        <authorList>
            <person name="Haridas S."/>
            <person name="Albert R."/>
            <person name="Binder M."/>
            <person name="Bloem J."/>
            <person name="Labutti K."/>
            <person name="Salamov A."/>
            <person name="Andreopoulos B."/>
            <person name="Baker S."/>
            <person name="Barry K."/>
            <person name="Bills G."/>
            <person name="Bluhm B."/>
            <person name="Cannon C."/>
            <person name="Castanera R."/>
            <person name="Culley D."/>
            <person name="Daum C."/>
            <person name="Ezra D."/>
            <person name="Gonzalez J."/>
            <person name="Henrissat B."/>
            <person name="Kuo A."/>
            <person name="Liang C."/>
            <person name="Lipzen A."/>
            <person name="Lutzoni F."/>
            <person name="Magnuson J."/>
            <person name="Mondo S."/>
            <person name="Nolan M."/>
            <person name="Ohm R."/>
            <person name="Pangilinan J."/>
            <person name="Park H.-J."/>
            <person name="Ramirez L."/>
            <person name="Alfaro M."/>
            <person name="Sun H."/>
            <person name="Tritt A."/>
            <person name="Yoshinaga Y."/>
            <person name="Zwiers L.-H."/>
            <person name="Turgeon B."/>
            <person name="Goodwin S."/>
            <person name="Spatafora J."/>
            <person name="Crous P."/>
            <person name="Grigoriev I."/>
        </authorList>
    </citation>
    <scope>NUCLEOTIDE SEQUENCE</scope>
    <source>
        <strain evidence="1">CBS 175.79</strain>
    </source>
</reference>
<organism evidence="1 2">
    <name type="scientific">Aaosphaeria arxii CBS 175.79</name>
    <dbReference type="NCBI Taxonomy" id="1450172"/>
    <lineage>
        <taxon>Eukaryota</taxon>
        <taxon>Fungi</taxon>
        <taxon>Dikarya</taxon>
        <taxon>Ascomycota</taxon>
        <taxon>Pezizomycotina</taxon>
        <taxon>Dothideomycetes</taxon>
        <taxon>Pleosporomycetidae</taxon>
        <taxon>Pleosporales</taxon>
        <taxon>Pleosporales incertae sedis</taxon>
        <taxon>Aaosphaeria</taxon>
    </lineage>
</organism>
<keyword evidence="2" id="KW-1185">Reference proteome</keyword>
<dbReference type="GeneID" id="54292084"/>
<evidence type="ECO:0000313" key="2">
    <source>
        <dbReference type="Proteomes" id="UP000799778"/>
    </source>
</evidence>
<name>A0A6A5X891_9PLEO</name>
<sequence length="151" mass="16865">MNCIDRNIAQRPAHKALNLHAATGNTSYVSYMLWPTMSYLSHREIRHMALAKNAIVADNVSNPANEGEEEANYTIEIQCAQQPPSTFIKTIQVCFSIVPWSRLVRRLFCRIQINETNRGCNHCSADVGFVSFHESIGGVMISATARSTHVT</sequence>
<evidence type="ECO:0000313" key="1">
    <source>
        <dbReference type="EMBL" id="KAF2009163.1"/>
    </source>
</evidence>
<dbReference type="EMBL" id="ML978079">
    <property type="protein sequence ID" value="KAF2009163.1"/>
    <property type="molecule type" value="Genomic_DNA"/>
</dbReference>
<dbReference type="AlphaFoldDB" id="A0A6A5X891"/>
<gene>
    <name evidence="1" type="ORF">BU24DRAFT_83233</name>
</gene>